<dbReference type="Pfam" id="PF21010">
    <property type="entry name" value="HA2_C"/>
    <property type="match status" value="1"/>
</dbReference>
<dbReference type="SUPFAM" id="SSF52540">
    <property type="entry name" value="P-loop containing nucleoside triphosphate hydrolases"/>
    <property type="match status" value="1"/>
</dbReference>
<evidence type="ECO:0000256" key="4">
    <source>
        <dbReference type="ARBA" id="ARBA00022801"/>
    </source>
</evidence>
<comment type="catalytic activity">
    <reaction evidence="7">
        <text>ATP + H2O = ADP + phosphate + H(+)</text>
        <dbReference type="Rhea" id="RHEA:13065"/>
        <dbReference type="ChEBI" id="CHEBI:15377"/>
        <dbReference type="ChEBI" id="CHEBI:15378"/>
        <dbReference type="ChEBI" id="CHEBI:30616"/>
        <dbReference type="ChEBI" id="CHEBI:43474"/>
        <dbReference type="ChEBI" id="CHEBI:456216"/>
        <dbReference type="EC" id="3.6.4.13"/>
    </reaction>
</comment>
<feature type="region of interest" description="Disordered" evidence="8">
    <location>
        <begin position="1"/>
        <end position="68"/>
    </location>
</feature>
<dbReference type="InterPro" id="IPR048333">
    <property type="entry name" value="HA2_WH"/>
</dbReference>
<dbReference type="PROSITE" id="PS51192">
    <property type="entry name" value="HELICASE_ATP_BIND_1"/>
    <property type="match status" value="1"/>
</dbReference>
<dbReference type="Gene3D" id="1.20.120.1080">
    <property type="match status" value="1"/>
</dbReference>
<evidence type="ECO:0000313" key="12">
    <source>
        <dbReference type="Proteomes" id="UP000799437"/>
    </source>
</evidence>
<dbReference type="FunFam" id="3.40.50.300:FF:000637">
    <property type="entry name" value="ATP-dependent RNA helicase DHX37/DHR1"/>
    <property type="match status" value="1"/>
</dbReference>
<dbReference type="GO" id="GO:0016787">
    <property type="term" value="F:hydrolase activity"/>
    <property type="evidence" value="ECO:0007669"/>
    <property type="project" value="UniProtKB-KW"/>
</dbReference>
<feature type="region of interest" description="Disordered" evidence="8">
    <location>
        <begin position="661"/>
        <end position="706"/>
    </location>
</feature>
<dbReference type="PANTHER" id="PTHR18934">
    <property type="entry name" value="ATP-DEPENDENT RNA HELICASE"/>
    <property type="match status" value="1"/>
</dbReference>
<feature type="region of interest" description="Disordered" evidence="8">
    <location>
        <begin position="100"/>
        <end position="125"/>
    </location>
</feature>
<dbReference type="GO" id="GO:1990904">
    <property type="term" value="C:ribonucleoprotein complex"/>
    <property type="evidence" value="ECO:0007669"/>
    <property type="project" value="UniProtKB-ARBA"/>
</dbReference>
<feature type="domain" description="Helicase C-terminal" evidence="10">
    <location>
        <begin position="598"/>
        <end position="841"/>
    </location>
</feature>
<dbReference type="EMBL" id="ML996577">
    <property type="protein sequence ID" value="KAF2755576.1"/>
    <property type="molecule type" value="Genomic_DNA"/>
</dbReference>
<dbReference type="SMART" id="SM00490">
    <property type="entry name" value="HELICc"/>
    <property type="match status" value="1"/>
</dbReference>
<dbReference type="InterPro" id="IPR002464">
    <property type="entry name" value="DNA/RNA_helicase_DEAH_CS"/>
</dbReference>
<dbReference type="PROSITE" id="PS00690">
    <property type="entry name" value="DEAH_ATP_HELICASE"/>
    <property type="match status" value="1"/>
</dbReference>
<keyword evidence="6" id="KW-0067">ATP-binding</keyword>
<keyword evidence="4 11" id="KW-0378">Hydrolase</keyword>
<accession>A0A6A6W0F8</accession>
<dbReference type="PANTHER" id="PTHR18934:SF99">
    <property type="entry name" value="ATP-DEPENDENT RNA HELICASE DHX37-RELATED"/>
    <property type="match status" value="1"/>
</dbReference>
<dbReference type="Pfam" id="PF04408">
    <property type="entry name" value="WHD_HA2"/>
    <property type="match status" value="1"/>
</dbReference>
<dbReference type="CDD" id="cd17982">
    <property type="entry name" value="DEXHc_DHX37"/>
    <property type="match status" value="1"/>
</dbReference>
<dbReference type="SMART" id="SM00487">
    <property type="entry name" value="DEXDc"/>
    <property type="match status" value="1"/>
</dbReference>
<dbReference type="EC" id="3.6.4.13" evidence="2"/>
<evidence type="ECO:0000256" key="6">
    <source>
        <dbReference type="ARBA" id="ARBA00022840"/>
    </source>
</evidence>
<dbReference type="GO" id="GO:0005730">
    <property type="term" value="C:nucleolus"/>
    <property type="evidence" value="ECO:0007669"/>
    <property type="project" value="TreeGrafter"/>
</dbReference>
<comment type="similarity">
    <text evidence="1">Belongs to the DEAD box helicase family. DEAH subfamily.</text>
</comment>
<dbReference type="GO" id="GO:0003723">
    <property type="term" value="F:RNA binding"/>
    <property type="evidence" value="ECO:0007669"/>
    <property type="project" value="TreeGrafter"/>
</dbReference>
<dbReference type="AlphaFoldDB" id="A0A6A6W0F8"/>
<gene>
    <name evidence="11" type="ORF">EJ05DRAFT_467741</name>
</gene>
<dbReference type="OrthoDB" id="10253254at2759"/>
<dbReference type="InterPro" id="IPR014001">
    <property type="entry name" value="Helicase_ATP-bd"/>
</dbReference>
<evidence type="ECO:0000256" key="2">
    <source>
        <dbReference type="ARBA" id="ARBA00012552"/>
    </source>
</evidence>
<dbReference type="InterPro" id="IPR001650">
    <property type="entry name" value="Helicase_C-like"/>
</dbReference>
<evidence type="ECO:0000313" key="11">
    <source>
        <dbReference type="EMBL" id="KAF2755576.1"/>
    </source>
</evidence>
<dbReference type="Pfam" id="PF00271">
    <property type="entry name" value="Helicase_C"/>
    <property type="match status" value="1"/>
</dbReference>
<dbReference type="GO" id="GO:0003724">
    <property type="term" value="F:RNA helicase activity"/>
    <property type="evidence" value="ECO:0007669"/>
    <property type="project" value="UniProtKB-EC"/>
</dbReference>
<keyword evidence="5" id="KW-0347">Helicase</keyword>
<reference evidence="11" key="1">
    <citation type="journal article" date="2020" name="Stud. Mycol.">
        <title>101 Dothideomycetes genomes: a test case for predicting lifestyles and emergence of pathogens.</title>
        <authorList>
            <person name="Haridas S."/>
            <person name="Albert R."/>
            <person name="Binder M."/>
            <person name="Bloem J."/>
            <person name="Labutti K."/>
            <person name="Salamov A."/>
            <person name="Andreopoulos B."/>
            <person name="Baker S."/>
            <person name="Barry K."/>
            <person name="Bills G."/>
            <person name="Bluhm B."/>
            <person name="Cannon C."/>
            <person name="Castanera R."/>
            <person name="Culley D."/>
            <person name="Daum C."/>
            <person name="Ezra D."/>
            <person name="Gonzalez J."/>
            <person name="Henrissat B."/>
            <person name="Kuo A."/>
            <person name="Liang C."/>
            <person name="Lipzen A."/>
            <person name="Lutzoni F."/>
            <person name="Magnuson J."/>
            <person name="Mondo S."/>
            <person name="Nolan M."/>
            <person name="Ohm R."/>
            <person name="Pangilinan J."/>
            <person name="Park H.-J."/>
            <person name="Ramirez L."/>
            <person name="Alfaro M."/>
            <person name="Sun H."/>
            <person name="Tritt A."/>
            <person name="Yoshinaga Y."/>
            <person name="Zwiers L.-H."/>
            <person name="Turgeon B."/>
            <person name="Goodwin S."/>
            <person name="Spatafora J."/>
            <person name="Crous P."/>
            <person name="Grigoriev I."/>
        </authorList>
    </citation>
    <scope>NUCLEOTIDE SEQUENCE</scope>
    <source>
        <strain evidence="11">CBS 121739</strain>
    </source>
</reference>
<evidence type="ECO:0000259" key="10">
    <source>
        <dbReference type="PROSITE" id="PS51194"/>
    </source>
</evidence>
<feature type="compositionally biased region" description="Polar residues" evidence="8">
    <location>
        <begin position="21"/>
        <end position="34"/>
    </location>
</feature>
<dbReference type="GO" id="GO:0000462">
    <property type="term" value="P:maturation of SSU-rRNA from tricistronic rRNA transcript (SSU-rRNA, 5.8S rRNA, LSU-rRNA)"/>
    <property type="evidence" value="ECO:0007669"/>
    <property type="project" value="TreeGrafter"/>
</dbReference>
<evidence type="ECO:0000256" key="7">
    <source>
        <dbReference type="ARBA" id="ARBA00047984"/>
    </source>
</evidence>
<feature type="compositionally biased region" description="Low complexity" evidence="8">
    <location>
        <begin position="334"/>
        <end position="345"/>
    </location>
</feature>
<dbReference type="GeneID" id="54483910"/>
<protein>
    <recommendedName>
        <fullName evidence="2">RNA helicase</fullName>
        <ecNumber evidence="2">3.6.4.13</ecNumber>
    </recommendedName>
</protein>
<organism evidence="11 12">
    <name type="scientific">Pseudovirgaria hyperparasitica</name>
    <dbReference type="NCBI Taxonomy" id="470096"/>
    <lineage>
        <taxon>Eukaryota</taxon>
        <taxon>Fungi</taxon>
        <taxon>Dikarya</taxon>
        <taxon>Ascomycota</taxon>
        <taxon>Pezizomycotina</taxon>
        <taxon>Dothideomycetes</taxon>
        <taxon>Dothideomycetes incertae sedis</taxon>
        <taxon>Acrospermales</taxon>
        <taxon>Acrospermaceae</taxon>
        <taxon>Pseudovirgaria</taxon>
    </lineage>
</organism>
<evidence type="ECO:0000256" key="8">
    <source>
        <dbReference type="SAM" id="MobiDB-lite"/>
    </source>
</evidence>
<feature type="region of interest" description="Disordered" evidence="8">
    <location>
        <begin position="137"/>
        <end position="309"/>
    </location>
</feature>
<feature type="compositionally biased region" description="Acidic residues" evidence="8">
    <location>
        <begin position="258"/>
        <end position="291"/>
    </location>
</feature>
<feature type="compositionally biased region" description="Basic and acidic residues" evidence="8">
    <location>
        <begin position="108"/>
        <end position="125"/>
    </location>
</feature>
<feature type="compositionally biased region" description="Acidic residues" evidence="8">
    <location>
        <begin position="146"/>
        <end position="162"/>
    </location>
</feature>
<dbReference type="GO" id="GO:0005524">
    <property type="term" value="F:ATP binding"/>
    <property type="evidence" value="ECO:0007669"/>
    <property type="project" value="UniProtKB-KW"/>
</dbReference>
<proteinExistence type="inferred from homology"/>
<dbReference type="RefSeq" id="XP_033598027.1">
    <property type="nucleotide sequence ID" value="XM_033742856.1"/>
</dbReference>
<keyword evidence="3" id="KW-0547">Nucleotide-binding</keyword>
<evidence type="ECO:0000256" key="1">
    <source>
        <dbReference type="ARBA" id="ARBA00008792"/>
    </source>
</evidence>
<feature type="compositionally biased region" description="Acidic residues" evidence="8">
    <location>
        <begin position="674"/>
        <end position="706"/>
    </location>
</feature>
<dbReference type="SMART" id="SM00847">
    <property type="entry name" value="HA2"/>
    <property type="match status" value="1"/>
</dbReference>
<dbReference type="InterPro" id="IPR007502">
    <property type="entry name" value="Helicase-assoc_dom"/>
</dbReference>
<evidence type="ECO:0000256" key="5">
    <source>
        <dbReference type="ARBA" id="ARBA00022806"/>
    </source>
</evidence>
<dbReference type="Pfam" id="PF00270">
    <property type="entry name" value="DEAD"/>
    <property type="match status" value="1"/>
</dbReference>
<feature type="compositionally biased region" description="Basic residues" evidence="8">
    <location>
        <begin position="1"/>
        <end position="14"/>
    </location>
</feature>
<evidence type="ECO:0000256" key="3">
    <source>
        <dbReference type="ARBA" id="ARBA00022741"/>
    </source>
</evidence>
<dbReference type="InterPro" id="IPR027417">
    <property type="entry name" value="P-loop_NTPase"/>
</dbReference>
<dbReference type="Proteomes" id="UP000799437">
    <property type="component" value="Unassembled WGS sequence"/>
</dbReference>
<feature type="region of interest" description="Disordered" evidence="8">
    <location>
        <begin position="325"/>
        <end position="363"/>
    </location>
</feature>
<feature type="compositionally biased region" description="Acidic residues" evidence="8">
    <location>
        <begin position="237"/>
        <end position="251"/>
    </location>
</feature>
<dbReference type="Gene3D" id="3.40.50.300">
    <property type="entry name" value="P-loop containing nucleotide triphosphate hydrolases"/>
    <property type="match status" value="2"/>
</dbReference>
<dbReference type="InterPro" id="IPR011545">
    <property type="entry name" value="DEAD/DEAH_box_helicase_dom"/>
</dbReference>
<name>A0A6A6W0F8_9PEZI</name>
<feature type="domain" description="Helicase ATP-binding" evidence="9">
    <location>
        <begin position="398"/>
        <end position="575"/>
    </location>
</feature>
<dbReference type="PROSITE" id="PS51194">
    <property type="entry name" value="HELICASE_CTER"/>
    <property type="match status" value="1"/>
</dbReference>
<sequence>MAPYKPRQRKHRVRAREEQGSKPQAAQEPDSNTLELLPADQKARAQKKHELSRLIDDNGGQVTGKKRKRLEKFIDNKLRKEQNQALVRQLEKTRVDTSLYRSAKNLGRGRDTKREALSRAARERRLGINVEKNEELLFVQAREDDGSGDDGSDDDGGDDDHEEAEKPAGGMKGSDREAEVVAKEAGAFGGGLKRPLELDADGKPMIKKRKRGKGVPVSAYIQRPAPEEVPWEGFSSNDEDENEDEDEDEDGGVPVEEYPNEDKEDESSSGSDTDDEGFDESEDESEGDESDATSPNEDEKVAKKARTSAFKAWADQARNAAVGFTPSARSDDQASSSLPALPRPSNFTPRPVESDPLPQELQPTKIERKAYAVPVNRSPTIQEARAALPVVAEEQKIMEAIHSNDVVVIWGATGSGKTTQVPQFLFESGYGAKGGPTPGMIGVTQPRRVAAVSMAKRVAVELGDQADRVAHQIRFDASVTEKTAIKFMTDGVLLREVAQDFLLTKYSAVVIDEAHERSVNTDILIGLLSRIVDLRADMAKEDAKNRPLKLVIMSATLRIADFTENRKLFRHASPPLIQAEGRQYPVTEHFSRRTNRDYVEEAFQKVSRGHKKLPKGGILVFLTGQNEIMALAKRLREAFPSTEESSTSHARVRVAATEASLETEDIDLGGGQADFEDDDGSDDDEAEIRGLDDDEDKEFDIGEEPDGTITKAHILPLYSQLPTNQQMRVFEDPPAGSRAIILATNVAETSLTIPGIRYVFDCGRAKERTYDEETNVQSFEIGWISKASASQRAGRAGRTGPGHCYRLYSSAVYERDFQEHALPELLRTPIEGIVLQLKAMDLQHIVNFPFPTPPDRAGLAKAEKLLAYLGATALDGKITKLGRQLSLYPLNPRFSRMLVMGQGNNLTAQAIALVAALSIPEVFIQENQLNLPPHMSDDPNRVRTNEDNLADSERAQVMRRYRKAHSILTSAEDRSADCIKLLRALGGFLFAAASSESHGAEEFCDAHFLRYKALQEASQLRSQLSHIIRTHYPGSLPATDKPLNPPTAKEVNSLRLICAAGFIDQVAIRADLAPTPDASLSSITQTPKRAIDVPYTPLFPTKSADSSPFVYLHPSSLLARSASSKSAPMFNLPIFIVYARLQRSASSTIHTDVVPKTRMHPLTPLTRDELALIARGSPLARYSKPDVGSKVVDLPSEGGVERREVTVRMSVVPGAQGEGSAGLGWPLGLRRVVQCKMKGKGWVFEREV</sequence>
<feature type="compositionally biased region" description="Basic and acidic residues" evidence="8">
    <location>
        <begin position="194"/>
        <end position="204"/>
    </location>
</feature>
<dbReference type="CDD" id="cd18791">
    <property type="entry name" value="SF2_C_RHA"/>
    <property type="match status" value="1"/>
</dbReference>
<evidence type="ECO:0000259" key="9">
    <source>
        <dbReference type="PROSITE" id="PS51192"/>
    </source>
</evidence>
<keyword evidence="12" id="KW-1185">Reference proteome</keyword>
<feature type="compositionally biased region" description="Basic and acidic residues" evidence="8">
    <location>
        <begin position="173"/>
        <end position="182"/>
    </location>
</feature>